<organism evidence="2 3">
    <name type="scientific">Reinekea marinisedimentorum</name>
    <dbReference type="NCBI Taxonomy" id="230495"/>
    <lineage>
        <taxon>Bacteria</taxon>
        <taxon>Pseudomonadati</taxon>
        <taxon>Pseudomonadota</taxon>
        <taxon>Gammaproteobacteria</taxon>
        <taxon>Oceanospirillales</taxon>
        <taxon>Saccharospirillaceae</taxon>
        <taxon>Reinekea</taxon>
    </lineage>
</organism>
<evidence type="ECO:0000313" key="3">
    <source>
        <dbReference type="Proteomes" id="UP000295793"/>
    </source>
</evidence>
<protein>
    <submittedName>
        <fullName evidence="2">Uncharacterized protein</fullName>
    </submittedName>
</protein>
<evidence type="ECO:0000313" key="2">
    <source>
        <dbReference type="EMBL" id="TCS38753.1"/>
    </source>
</evidence>
<sequence length="151" mass="16404">MDHWLEALAATPLAEWMRYSRWGYAAINTLHVFSVALLVGAIVPLDLKLMGFWRRLNTELIAQVLVPVAITGLLGAIASGVLLFLAGPADYAGLKIFLIKMLLIVLATLNALNLHWRIGYAGRQGALRVAGALSLLLWLGVLVAGRMIAYV</sequence>
<name>A0A4R3I178_9GAMM</name>
<dbReference type="EMBL" id="SLZR01000015">
    <property type="protein sequence ID" value="TCS38753.1"/>
    <property type="molecule type" value="Genomic_DNA"/>
</dbReference>
<keyword evidence="1" id="KW-1133">Transmembrane helix</keyword>
<dbReference type="AlphaFoldDB" id="A0A4R3I178"/>
<evidence type="ECO:0000256" key="1">
    <source>
        <dbReference type="SAM" id="Phobius"/>
    </source>
</evidence>
<feature type="transmembrane region" description="Helical" evidence="1">
    <location>
        <begin position="64"/>
        <end position="86"/>
    </location>
</feature>
<accession>A0A4R3I178</accession>
<feature type="transmembrane region" description="Helical" evidence="1">
    <location>
        <begin position="22"/>
        <end position="43"/>
    </location>
</feature>
<keyword evidence="1" id="KW-0812">Transmembrane</keyword>
<proteinExistence type="predicted"/>
<comment type="caution">
    <text evidence="2">The sequence shown here is derived from an EMBL/GenBank/DDBJ whole genome shotgun (WGS) entry which is preliminary data.</text>
</comment>
<feature type="transmembrane region" description="Helical" evidence="1">
    <location>
        <begin position="126"/>
        <end position="149"/>
    </location>
</feature>
<dbReference type="Proteomes" id="UP000295793">
    <property type="component" value="Unassembled WGS sequence"/>
</dbReference>
<reference evidence="2 3" key="1">
    <citation type="submission" date="2019-03" db="EMBL/GenBank/DDBJ databases">
        <title>Genomic Encyclopedia of Archaeal and Bacterial Type Strains, Phase II (KMG-II): from individual species to whole genera.</title>
        <authorList>
            <person name="Goeker M."/>
        </authorList>
    </citation>
    <scope>NUCLEOTIDE SEQUENCE [LARGE SCALE GENOMIC DNA]</scope>
    <source>
        <strain evidence="2 3">DSM 15388</strain>
    </source>
</reference>
<keyword evidence="1" id="KW-0472">Membrane</keyword>
<feature type="transmembrane region" description="Helical" evidence="1">
    <location>
        <begin position="92"/>
        <end position="114"/>
    </location>
</feature>
<gene>
    <name evidence="2" type="ORF">BCF53_11527</name>
</gene>
<dbReference type="OrthoDB" id="7063120at2"/>
<keyword evidence="3" id="KW-1185">Reference proteome</keyword>
<dbReference type="RefSeq" id="WP_132702785.1">
    <property type="nucleotide sequence ID" value="NZ_SLZR01000015.1"/>
</dbReference>